<protein>
    <recommendedName>
        <fullName evidence="4">HTH merR-type domain-containing protein</fullName>
    </recommendedName>
</protein>
<proteinExistence type="predicted"/>
<name>A0ABS9H6D9_9BACL</name>
<evidence type="ECO:0000256" key="1">
    <source>
        <dbReference type="SAM" id="Coils"/>
    </source>
</evidence>
<sequence length="246" mass="28601">MRRDIQQNERAFTTKEVAEEVGIATPTVRKYGQILERNGYEFLKDGDRRIFVQTDIVALIALRDTNKPLDDTAKSLVYQQKERLKVSNDTEIAIPDTYENLPFDPNQLKEVLRGVVNELAATREMNVQLKNDMSQLKTTVSQLQQDHHGISSSIGNAAQKTNVKIENLTKQQKAHYDTLLQQEKEHYEELLQQEKKKSETLQREMKSMRDEQIKEWRAQNDFNKRLEEAIQKPKGRWSGILSIFGK</sequence>
<feature type="coiled-coil region" evidence="1">
    <location>
        <begin position="177"/>
        <end position="211"/>
    </location>
</feature>
<keyword evidence="1" id="KW-0175">Coiled coil</keyword>
<evidence type="ECO:0000313" key="2">
    <source>
        <dbReference type="EMBL" id="MCF6139545.1"/>
    </source>
</evidence>
<dbReference type="EMBL" id="JAKIJS010000005">
    <property type="protein sequence ID" value="MCF6139545.1"/>
    <property type="molecule type" value="Genomic_DNA"/>
</dbReference>
<accession>A0ABS9H6D9</accession>
<reference evidence="2 3" key="1">
    <citation type="submission" date="2022-01" db="EMBL/GenBank/DDBJ databases">
        <title>Alkalihalobacillus sp. EGI L200015, a novel bacterium isolated from a salt lake sediment.</title>
        <authorList>
            <person name="Gao L."/>
            <person name="Fang B.-Z."/>
            <person name="Li W.-J."/>
        </authorList>
    </citation>
    <scope>NUCLEOTIDE SEQUENCE [LARGE SCALE GENOMIC DNA]</scope>
    <source>
        <strain evidence="2 3">KCTC 12718</strain>
    </source>
</reference>
<evidence type="ECO:0008006" key="4">
    <source>
        <dbReference type="Google" id="ProtNLM"/>
    </source>
</evidence>
<organism evidence="2 3">
    <name type="scientific">Pseudalkalibacillus berkeleyi</name>
    <dbReference type="NCBI Taxonomy" id="1069813"/>
    <lineage>
        <taxon>Bacteria</taxon>
        <taxon>Bacillati</taxon>
        <taxon>Bacillota</taxon>
        <taxon>Bacilli</taxon>
        <taxon>Bacillales</taxon>
        <taxon>Fictibacillaceae</taxon>
        <taxon>Pseudalkalibacillus</taxon>
    </lineage>
</organism>
<gene>
    <name evidence="2" type="ORF">L2716_17655</name>
</gene>
<evidence type="ECO:0000313" key="3">
    <source>
        <dbReference type="Proteomes" id="UP001649381"/>
    </source>
</evidence>
<dbReference type="Proteomes" id="UP001649381">
    <property type="component" value="Unassembled WGS sequence"/>
</dbReference>
<dbReference type="RefSeq" id="WP_236338867.1">
    <property type="nucleotide sequence ID" value="NZ_JAKIJS010000005.1"/>
</dbReference>
<comment type="caution">
    <text evidence="2">The sequence shown here is derived from an EMBL/GenBank/DDBJ whole genome shotgun (WGS) entry which is preliminary data.</text>
</comment>
<keyword evidence="3" id="KW-1185">Reference proteome</keyword>
<feature type="coiled-coil region" evidence="1">
    <location>
        <begin position="119"/>
        <end position="146"/>
    </location>
</feature>